<proteinExistence type="inferred from homology"/>
<reference evidence="9" key="1">
    <citation type="submission" date="2020-06" db="EMBL/GenBank/DDBJ databases">
        <title>Draft genome of Bugula neritina, a colonial animal packing powerful symbionts and potential medicines.</title>
        <authorList>
            <person name="Rayko M."/>
        </authorList>
    </citation>
    <scope>NUCLEOTIDE SEQUENCE [LARGE SCALE GENOMIC DNA]</scope>
    <source>
        <strain evidence="9">Kwan_BN1</strain>
    </source>
</reference>
<feature type="compositionally biased region" description="Low complexity" evidence="7">
    <location>
        <begin position="48"/>
        <end position="59"/>
    </location>
</feature>
<accession>A0A7J7JNJ9</accession>
<dbReference type="PANTHER" id="PTHR12675:SF12">
    <property type="entry name" value="PROTEIN MUSCLEBLIND"/>
    <property type="match status" value="1"/>
</dbReference>
<dbReference type="EMBL" id="VXIV02002164">
    <property type="protein sequence ID" value="KAF6026998.1"/>
    <property type="molecule type" value="Genomic_DNA"/>
</dbReference>
<keyword evidence="3 6" id="KW-0863">Zinc-finger</keyword>
<evidence type="ECO:0000256" key="2">
    <source>
        <dbReference type="ARBA" id="ARBA00022737"/>
    </source>
</evidence>
<evidence type="ECO:0000256" key="3">
    <source>
        <dbReference type="ARBA" id="ARBA00022771"/>
    </source>
</evidence>
<keyword evidence="2" id="KW-0677">Repeat</keyword>
<feature type="domain" description="C3H1-type" evidence="8">
    <location>
        <begin position="88"/>
        <end position="116"/>
    </location>
</feature>
<feature type="zinc finger region" description="C3H1-type" evidence="6">
    <location>
        <begin position="88"/>
        <end position="116"/>
    </location>
</feature>
<comment type="similarity">
    <text evidence="5">Belongs to the muscleblind family.</text>
</comment>
<dbReference type="GO" id="GO:0043484">
    <property type="term" value="P:regulation of RNA splicing"/>
    <property type="evidence" value="ECO:0007669"/>
    <property type="project" value="TreeGrafter"/>
</dbReference>
<evidence type="ECO:0000256" key="5">
    <source>
        <dbReference type="ARBA" id="ARBA00038226"/>
    </source>
</evidence>
<dbReference type="GO" id="GO:0008270">
    <property type="term" value="F:zinc ion binding"/>
    <property type="evidence" value="ECO:0007669"/>
    <property type="project" value="UniProtKB-KW"/>
</dbReference>
<organism evidence="9 10">
    <name type="scientific">Bugula neritina</name>
    <name type="common">Brown bryozoan</name>
    <name type="synonym">Sertularia neritina</name>
    <dbReference type="NCBI Taxonomy" id="10212"/>
    <lineage>
        <taxon>Eukaryota</taxon>
        <taxon>Metazoa</taxon>
        <taxon>Spiralia</taxon>
        <taxon>Lophotrochozoa</taxon>
        <taxon>Bryozoa</taxon>
        <taxon>Gymnolaemata</taxon>
        <taxon>Cheilostomatida</taxon>
        <taxon>Flustrina</taxon>
        <taxon>Buguloidea</taxon>
        <taxon>Bugulidae</taxon>
        <taxon>Bugula</taxon>
    </lineage>
</organism>
<evidence type="ECO:0000256" key="1">
    <source>
        <dbReference type="ARBA" id="ARBA00022723"/>
    </source>
</evidence>
<sequence length="165" mass="17968">MKLQVPNIDVGHACELAAVAAVNYKMSNHISLPSYGSPIPVAASPNFTASATPSPKSTSNPDNSYTNMTSQTAIPQALLFNSSKDSRWLTLEVCREFQRNRCTRTEEECKFAHPPPHVDQQNGRVMCCFDSIKMSLLAGSSIDAVGWLLHISTHPLSTSQHILVG</sequence>
<comment type="caution">
    <text evidence="9">The sequence shown here is derived from an EMBL/GenBank/DDBJ whole genome shotgun (WGS) entry which is preliminary data.</text>
</comment>
<keyword evidence="1 6" id="KW-0479">Metal-binding</keyword>
<evidence type="ECO:0000256" key="6">
    <source>
        <dbReference type="PROSITE-ProRule" id="PRU00723"/>
    </source>
</evidence>
<dbReference type="Proteomes" id="UP000593567">
    <property type="component" value="Unassembled WGS sequence"/>
</dbReference>
<evidence type="ECO:0000256" key="7">
    <source>
        <dbReference type="SAM" id="MobiDB-lite"/>
    </source>
</evidence>
<keyword evidence="10" id="KW-1185">Reference proteome</keyword>
<dbReference type="GO" id="GO:0005654">
    <property type="term" value="C:nucleoplasm"/>
    <property type="evidence" value="ECO:0007669"/>
    <property type="project" value="TreeGrafter"/>
</dbReference>
<dbReference type="Pfam" id="PF22628">
    <property type="entry name" value="zf-CCCH_10"/>
    <property type="match status" value="1"/>
</dbReference>
<protein>
    <recommendedName>
        <fullName evidence="8">C3H1-type domain-containing protein</fullName>
    </recommendedName>
</protein>
<feature type="region of interest" description="Disordered" evidence="7">
    <location>
        <begin position="48"/>
        <end position="68"/>
    </location>
</feature>
<dbReference type="AlphaFoldDB" id="A0A7J7JNJ9"/>
<dbReference type="Gene3D" id="3.30.1370.210">
    <property type="match status" value="1"/>
</dbReference>
<evidence type="ECO:0000313" key="9">
    <source>
        <dbReference type="EMBL" id="KAF6026998.1"/>
    </source>
</evidence>
<gene>
    <name evidence="9" type="ORF">EB796_014681</name>
</gene>
<dbReference type="InterPro" id="IPR000571">
    <property type="entry name" value="Znf_CCCH"/>
</dbReference>
<dbReference type="GO" id="GO:0003723">
    <property type="term" value="F:RNA binding"/>
    <property type="evidence" value="ECO:0007669"/>
    <property type="project" value="TreeGrafter"/>
</dbReference>
<keyword evidence="4 6" id="KW-0862">Zinc</keyword>
<name>A0A7J7JNJ9_BUGNE</name>
<dbReference type="InterPro" id="IPR054429">
    <property type="entry name" value="Znf-CCCH_Muscleblind-like"/>
</dbReference>
<dbReference type="PANTHER" id="PTHR12675">
    <property type="entry name" value="MUSCLEBLIND-LIKE PROTEIN"/>
    <property type="match status" value="1"/>
</dbReference>
<evidence type="ECO:0000313" key="10">
    <source>
        <dbReference type="Proteomes" id="UP000593567"/>
    </source>
</evidence>
<dbReference type="PROSITE" id="PS50103">
    <property type="entry name" value="ZF_C3H1"/>
    <property type="match status" value="1"/>
</dbReference>
<dbReference type="OrthoDB" id="6285980at2759"/>
<evidence type="ECO:0000259" key="8">
    <source>
        <dbReference type="PROSITE" id="PS50103"/>
    </source>
</evidence>
<dbReference type="GO" id="GO:0005737">
    <property type="term" value="C:cytoplasm"/>
    <property type="evidence" value="ECO:0007669"/>
    <property type="project" value="TreeGrafter"/>
</dbReference>
<evidence type="ECO:0000256" key="4">
    <source>
        <dbReference type="ARBA" id="ARBA00022833"/>
    </source>
</evidence>